<proteinExistence type="predicted"/>
<dbReference type="CDD" id="cd10954">
    <property type="entry name" value="CE4_CtAXE_like"/>
    <property type="match status" value="1"/>
</dbReference>
<dbReference type="InterPro" id="IPR037126">
    <property type="entry name" value="PdaC/RsiV-like_sf"/>
</dbReference>
<dbReference type="PANTHER" id="PTHR10587:SF133">
    <property type="entry name" value="CHITIN DEACETYLASE 1-RELATED"/>
    <property type="match status" value="1"/>
</dbReference>
<dbReference type="Gene3D" id="3.20.20.370">
    <property type="entry name" value="Glycoside hydrolase/deacetylase"/>
    <property type="match status" value="1"/>
</dbReference>
<evidence type="ECO:0000259" key="4">
    <source>
        <dbReference type="PROSITE" id="PS51677"/>
    </source>
</evidence>
<dbReference type="Pfam" id="PF11738">
    <property type="entry name" value="DUF3298"/>
    <property type="match status" value="1"/>
</dbReference>
<dbReference type="InterPro" id="IPR050248">
    <property type="entry name" value="Polysacc_deacetylase_ArnD"/>
</dbReference>
<evidence type="ECO:0000313" key="5">
    <source>
        <dbReference type="EMBL" id="MDZ5471578.1"/>
    </source>
</evidence>
<dbReference type="Proteomes" id="UP001290455">
    <property type="component" value="Unassembled WGS sequence"/>
</dbReference>
<dbReference type="InterPro" id="IPR002509">
    <property type="entry name" value="NODB_dom"/>
</dbReference>
<dbReference type="PANTHER" id="PTHR10587">
    <property type="entry name" value="GLYCOSYL TRANSFERASE-RELATED"/>
    <property type="match status" value="1"/>
</dbReference>
<dbReference type="InterPro" id="IPR021729">
    <property type="entry name" value="DUF3298"/>
</dbReference>
<name>A0ABU5IWQ1_9BACI</name>
<dbReference type="Gene3D" id="3.90.640.20">
    <property type="entry name" value="Heat-shock cognate protein, ATPase"/>
    <property type="match status" value="1"/>
</dbReference>
<dbReference type="RefSeq" id="WP_322445867.1">
    <property type="nucleotide sequence ID" value="NZ_JAXOFX010000003.1"/>
</dbReference>
<keyword evidence="2" id="KW-0378">Hydrolase</keyword>
<dbReference type="InterPro" id="IPR011330">
    <property type="entry name" value="Glyco_hydro/deAcase_b/a-brl"/>
</dbReference>
<dbReference type="InterPro" id="IPR025303">
    <property type="entry name" value="PdaC"/>
</dbReference>
<dbReference type="Pfam" id="PF01522">
    <property type="entry name" value="Polysacc_deac_1"/>
    <property type="match status" value="1"/>
</dbReference>
<dbReference type="SUPFAM" id="SSF88713">
    <property type="entry name" value="Glycoside hydrolase/deacetylase"/>
    <property type="match status" value="1"/>
</dbReference>
<protein>
    <submittedName>
        <fullName evidence="5">Polysaccharide deacetylase family protein</fullName>
    </submittedName>
</protein>
<evidence type="ECO:0000313" key="6">
    <source>
        <dbReference type="Proteomes" id="UP001290455"/>
    </source>
</evidence>
<gene>
    <name evidence="5" type="ORF">SM124_07435</name>
</gene>
<feature type="domain" description="NodB homology" evidence="4">
    <location>
        <begin position="286"/>
        <end position="460"/>
    </location>
</feature>
<evidence type="ECO:0000256" key="2">
    <source>
        <dbReference type="ARBA" id="ARBA00022801"/>
    </source>
</evidence>
<reference evidence="5 6" key="1">
    <citation type="submission" date="2023-11" db="EMBL/GenBank/DDBJ databases">
        <title>Bacillus jintuensis, isolated from a mudflat on the Beibu Gulf coast.</title>
        <authorList>
            <person name="Li M."/>
        </authorList>
    </citation>
    <scope>NUCLEOTIDE SEQUENCE [LARGE SCALE GENOMIC DNA]</scope>
    <source>
        <strain evidence="5 6">31A1R</strain>
    </source>
</reference>
<feature type="region of interest" description="Disordered" evidence="3">
    <location>
        <begin position="259"/>
        <end position="280"/>
    </location>
</feature>
<accession>A0ABU5IWQ1</accession>
<evidence type="ECO:0000256" key="3">
    <source>
        <dbReference type="SAM" id="MobiDB-lite"/>
    </source>
</evidence>
<dbReference type="PROSITE" id="PS51257">
    <property type="entry name" value="PROKAR_LIPOPROTEIN"/>
    <property type="match status" value="1"/>
</dbReference>
<dbReference type="Pfam" id="PF13739">
    <property type="entry name" value="PdaC"/>
    <property type="match status" value="1"/>
</dbReference>
<comment type="caution">
    <text evidence="5">The sequence shown here is derived from an EMBL/GenBank/DDBJ whole genome shotgun (WGS) entry which is preliminary data.</text>
</comment>
<keyword evidence="1" id="KW-0479">Metal-binding</keyword>
<dbReference type="PROSITE" id="PS51677">
    <property type="entry name" value="NODB"/>
    <property type="match status" value="1"/>
</dbReference>
<sequence>MIKRILPILFILLVVIACEFRNEEQVLPVETKTKNEEVIKSTSSKYPGIEVESKIVENDHYRYAVHYPIFNKSKIDTQVRSILNDRINTFVEKFTNKEKIEGWPHHYNVDFRIEYLTKELVSLVFTESTFLGDEKVIKERTIPMNFYLETGKQIILEDIFLNEGYLEKLSKISVEQLKSDDTIKKSLQSDWLNIGTKPIRSNFRQFHFTNKELTIQFGENQVGPEEIGSPVIVISWDELEFLIKDDFLPLLEKEKRNKKDKEEKKVVTEKKTKEKTKKSKKGSVKKRVAFTFDDGPHGQYTKEILDYFDDNHGKATFFVLGNRVNYYPELITRIHEEGHEIGNHTWNHKQLTLLKNSDIESQLKKTSKAIYSITGTKPTLLRPPYGSTNQVVSEVVNLPIILWSIDTLDWKSRNTKTIVNHVMTNVTDGDIILMHDIHQSSADAVKILLEKLSEQGYEFVTVSEILGFNEDHVPVSGKVYRK</sequence>
<organism evidence="5 6">
    <name type="scientific">Robertmurraya mangrovi</name>
    <dbReference type="NCBI Taxonomy" id="3098077"/>
    <lineage>
        <taxon>Bacteria</taxon>
        <taxon>Bacillati</taxon>
        <taxon>Bacillota</taxon>
        <taxon>Bacilli</taxon>
        <taxon>Bacillales</taxon>
        <taxon>Bacillaceae</taxon>
        <taxon>Robertmurraya</taxon>
    </lineage>
</organism>
<feature type="compositionally biased region" description="Basic and acidic residues" evidence="3">
    <location>
        <begin position="259"/>
        <end position="272"/>
    </location>
</feature>
<evidence type="ECO:0000256" key="1">
    <source>
        <dbReference type="ARBA" id="ARBA00022723"/>
    </source>
</evidence>
<dbReference type="Gene3D" id="3.30.565.40">
    <property type="entry name" value="Fervidobacterium nodosum Rt17-B1 like"/>
    <property type="match status" value="1"/>
</dbReference>
<dbReference type="EMBL" id="JAXOFX010000003">
    <property type="protein sequence ID" value="MDZ5471578.1"/>
    <property type="molecule type" value="Genomic_DNA"/>
</dbReference>
<keyword evidence="6" id="KW-1185">Reference proteome</keyword>